<gene>
    <name evidence="2" type="ORF">NEE01_17985</name>
</gene>
<evidence type="ECO:0000313" key="3">
    <source>
        <dbReference type="Proteomes" id="UP001165565"/>
    </source>
</evidence>
<dbReference type="Proteomes" id="UP001165565">
    <property type="component" value="Unassembled WGS sequence"/>
</dbReference>
<dbReference type="AlphaFoldDB" id="A0AA42CRZ4"/>
<dbReference type="Gene3D" id="2.130.10.10">
    <property type="entry name" value="YVTN repeat-like/Quinoprotein amine dehydrogenase"/>
    <property type="match status" value="1"/>
</dbReference>
<dbReference type="InterPro" id="IPR011048">
    <property type="entry name" value="Haem_d1_sf"/>
</dbReference>
<comment type="caution">
    <text evidence="2">The sequence shown here is derived from an EMBL/GenBank/DDBJ whole genome shotgun (WGS) entry which is preliminary data.</text>
</comment>
<protein>
    <submittedName>
        <fullName evidence="2">Uncharacterized protein</fullName>
    </submittedName>
</protein>
<keyword evidence="1" id="KW-0732">Signal</keyword>
<dbReference type="EMBL" id="JANFAV010000015">
    <property type="protein sequence ID" value="MCW6536672.1"/>
    <property type="molecule type" value="Genomic_DNA"/>
</dbReference>
<proteinExistence type="predicted"/>
<accession>A0AA42CRZ4</accession>
<organism evidence="2 3">
    <name type="scientific">Sphingomonas lycopersici</name>
    <dbReference type="NCBI Taxonomy" id="2951807"/>
    <lineage>
        <taxon>Bacteria</taxon>
        <taxon>Pseudomonadati</taxon>
        <taxon>Pseudomonadota</taxon>
        <taxon>Alphaproteobacteria</taxon>
        <taxon>Sphingomonadales</taxon>
        <taxon>Sphingomonadaceae</taxon>
        <taxon>Sphingomonas</taxon>
    </lineage>
</organism>
<dbReference type="SUPFAM" id="SSF51004">
    <property type="entry name" value="C-terminal (heme d1) domain of cytochrome cd1-nitrite reductase"/>
    <property type="match status" value="1"/>
</dbReference>
<dbReference type="PANTHER" id="PTHR47197:SF3">
    <property type="entry name" value="DIHYDRO-HEME D1 DEHYDROGENASE"/>
    <property type="match status" value="1"/>
</dbReference>
<reference evidence="2" key="1">
    <citation type="submission" date="2022-06" db="EMBL/GenBank/DDBJ databases">
        <title>Sphingomonas sp. nov. isolated from rhizosphere soil of tomato.</title>
        <authorList>
            <person name="Dong H."/>
            <person name="Gao R."/>
        </authorList>
    </citation>
    <scope>NUCLEOTIDE SEQUENCE</scope>
    <source>
        <strain evidence="2">MMSM24</strain>
    </source>
</reference>
<feature type="chain" id="PRO_5041405266" evidence="1">
    <location>
        <begin position="22"/>
        <end position="325"/>
    </location>
</feature>
<sequence>MRRRTRLSAALLIGLPGCSLAQPEQSISSFVLERTIPLPDTSGRIDHLAIDLADRRLLVAEIANGTVDIVDIEGGRVEARIAGLSEPQGVAWLPAVRQLVVACGDGTVRFYAADHHELARLDLGDDADNIRVDQRNGRVVVGYGKGGLATIDPARHIVVARLALPGHPEGFQLAGARAYINVPGNGSIIAADIDQGRQLARWLTGLQRLNFPMAIEPSGQSIKIAYRLPAGLATIDTRNGKTLSLKFACGDADDLFLAGKRVLVICGTGHVDIVDDDGRRERIETQDGARTGLYVPELERLFVAVPSRGQPAAIWVFKQSLLHRR</sequence>
<dbReference type="PANTHER" id="PTHR47197">
    <property type="entry name" value="PROTEIN NIRF"/>
    <property type="match status" value="1"/>
</dbReference>
<name>A0AA42CRZ4_9SPHN</name>
<dbReference type="InterPro" id="IPR051200">
    <property type="entry name" value="Host-pathogen_enzymatic-act"/>
</dbReference>
<dbReference type="InterPro" id="IPR015943">
    <property type="entry name" value="WD40/YVTN_repeat-like_dom_sf"/>
</dbReference>
<evidence type="ECO:0000313" key="2">
    <source>
        <dbReference type="EMBL" id="MCW6536672.1"/>
    </source>
</evidence>
<dbReference type="RefSeq" id="WP_265270325.1">
    <property type="nucleotide sequence ID" value="NZ_JANFAV010000015.1"/>
</dbReference>
<keyword evidence="3" id="KW-1185">Reference proteome</keyword>
<feature type="signal peptide" evidence="1">
    <location>
        <begin position="1"/>
        <end position="21"/>
    </location>
</feature>
<evidence type="ECO:0000256" key="1">
    <source>
        <dbReference type="SAM" id="SignalP"/>
    </source>
</evidence>